<name>A0A1F6DBC3_9BACT</name>
<reference evidence="2 3" key="1">
    <citation type="journal article" date="2016" name="Nat. Commun.">
        <title>Thousands of microbial genomes shed light on interconnected biogeochemical processes in an aquifer system.</title>
        <authorList>
            <person name="Anantharaman K."/>
            <person name="Brown C.T."/>
            <person name="Hug L.A."/>
            <person name="Sharon I."/>
            <person name="Castelle C.J."/>
            <person name="Probst A.J."/>
            <person name="Thomas B.C."/>
            <person name="Singh A."/>
            <person name="Wilkins M.J."/>
            <person name="Karaoz U."/>
            <person name="Brodie E.L."/>
            <person name="Williams K.H."/>
            <person name="Hubbard S.S."/>
            <person name="Banfield J.F."/>
        </authorList>
    </citation>
    <scope>NUCLEOTIDE SEQUENCE [LARGE SCALE GENOMIC DNA]</scope>
</reference>
<feature type="transmembrane region" description="Helical" evidence="1">
    <location>
        <begin position="7"/>
        <end position="25"/>
    </location>
</feature>
<proteinExistence type="predicted"/>
<dbReference type="InterPro" id="IPR003795">
    <property type="entry name" value="DUF192"/>
</dbReference>
<dbReference type="PANTHER" id="PTHR37953">
    <property type="entry name" value="UPF0127 PROTEIN MJ1496"/>
    <property type="match status" value="1"/>
</dbReference>
<dbReference type="InterPro" id="IPR038695">
    <property type="entry name" value="Saro_0823-like_sf"/>
</dbReference>
<evidence type="ECO:0000256" key="1">
    <source>
        <dbReference type="SAM" id="Phobius"/>
    </source>
</evidence>
<comment type="caution">
    <text evidence="2">The sequence shown here is derived from an EMBL/GenBank/DDBJ whole genome shotgun (WGS) entry which is preliminary data.</text>
</comment>
<sequence length="154" mass="17282">MLRQVKYAVVVAGVVLLAALIYIDLPGFPADQNDTAVASSTVQLKGRTIRVTLADTPEEREKGLSGWNGLSEDEGMLFVFEDDGKPAFWMKDMKFAIDILWISREGMVVDMRQDVSPETYPTAFAPRSEARYVLELPAGYTETHQIRLEDIVRL</sequence>
<protein>
    <recommendedName>
        <fullName evidence="4">DUF192 domain-containing protein</fullName>
    </recommendedName>
</protein>
<keyword evidence="1" id="KW-0812">Transmembrane</keyword>
<organism evidence="2 3">
    <name type="scientific">Candidatus Kaiserbacteria bacterium RIFCSPHIGHO2_01_FULL_55_17</name>
    <dbReference type="NCBI Taxonomy" id="1798484"/>
    <lineage>
        <taxon>Bacteria</taxon>
        <taxon>Candidatus Kaiseribacteriota</taxon>
    </lineage>
</organism>
<dbReference type="AlphaFoldDB" id="A0A1F6DBC3"/>
<dbReference type="Pfam" id="PF02643">
    <property type="entry name" value="DUF192"/>
    <property type="match status" value="1"/>
</dbReference>
<evidence type="ECO:0008006" key="4">
    <source>
        <dbReference type="Google" id="ProtNLM"/>
    </source>
</evidence>
<keyword evidence="1" id="KW-0472">Membrane</keyword>
<dbReference type="Gene3D" id="2.60.120.1140">
    <property type="entry name" value="Protein of unknown function DUF192"/>
    <property type="match status" value="1"/>
</dbReference>
<keyword evidence="1" id="KW-1133">Transmembrane helix</keyword>
<gene>
    <name evidence="2" type="ORF">A2853_02885</name>
</gene>
<dbReference type="Proteomes" id="UP000177958">
    <property type="component" value="Unassembled WGS sequence"/>
</dbReference>
<dbReference type="EMBL" id="MFKX01000002">
    <property type="protein sequence ID" value="OGG58651.1"/>
    <property type="molecule type" value="Genomic_DNA"/>
</dbReference>
<accession>A0A1F6DBC3</accession>
<evidence type="ECO:0000313" key="2">
    <source>
        <dbReference type="EMBL" id="OGG58651.1"/>
    </source>
</evidence>
<evidence type="ECO:0000313" key="3">
    <source>
        <dbReference type="Proteomes" id="UP000177958"/>
    </source>
</evidence>
<dbReference type="PANTHER" id="PTHR37953:SF1">
    <property type="entry name" value="UPF0127 PROTEIN MJ1496"/>
    <property type="match status" value="1"/>
</dbReference>